<reference evidence="2 3" key="1">
    <citation type="journal article" date="2015" name="Sci. Rep.">
        <title>The power of single molecule real-time sequencing technology in the de novo assembly of a eukaryotic genome.</title>
        <authorList>
            <person name="Sakai H."/>
            <person name="Naito K."/>
            <person name="Ogiso-Tanaka E."/>
            <person name="Takahashi Y."/>
            <person name="Iseki K."/>
            <person name="Muto C."/>
            <person name="Satou K."/>
            <person name="Teruya K."/>
            <person name="Shiroma A."/>
            <person name="Shimoji M."/>
            <person name="Hirano T."/>
            <person name="Itoh T."/>
            <person name="Kaga A."/>
            <person name="Tomooka N."/>
        </authorList>
    </citation>
    <scope>NUCLEOTIDE SEQUENCE [LARGE SCALE GENOMIC DNA]</scope>
    <source>
        <strain evidence="3">cv. Shumari</strain>
    </source>
</reference>
<keyword evidence="3" id="KW-1185">Reference proteome</keyword>
<evidence type="ECO:0000256" key="1">
    <source>
        <dbReference type="SAM" id="Phobius"/>
    </source>
</evidence>
<organism evidence="2 3">
    <name type="scientific">Vigna angularis var. angularis</name>
    <dbReference type="NCBI Taxonomy" id="157739"/>
    <lineage>
        <taxon>Eukaryota</taxon>
        <taxon>Viridiplantae</taxon>
        <taxon>Streptophyta</taxon>
        <taxon>Embryophyta</taxon>
        <taxon>Tracheophyta</taxon>
        <taxon>Spermatophyta</taxon>
        <taxon>Magnoliopsida</taxon>
        <taxon>eudicotyledons</taxon>
        <taxon>Gunneridae</taxon>
        <taxon>Pentapetalae</taxon>
        <taxon>rosids</taxon>
        <taxon>fabids</taxon>
        <taxon>Fabales</taxon>
        <taxon>Fabaceae</taxon>
        <taxon>Papilionoideae</taxon>
        <taxon>50 kb inversion clade</taxon>
        <taxon>NPAAA clade</taxon>
        <taxon>indigoferoid/millettioid clade</taxon>
        <taxon>Phaseoleae</taxon>
        <taxon>Vigna</taxon>
    </lineage>
</organism>
<keyword evidence="1" id="KW-0472">Membrane</keyword>
<proteinExistence type="predicted"/>
<gene>
    <name evidence="2" type="primary">Vigan.04G204900</name>
    <name evidence="2" type="ORF">VIGAN_04204900</name>
</gene>
<evidence type="ECO:0000313" key="2">
    <source>
        <dbReference type="EMBL" id="BAT84625.1"/>
    </source>
</evidence>
<evidence type="ECO:0000313" key="3">
    <source>
        <dbReference type="Proteomes" id="UP000291084"/>
    </source>
</evidence>
<protein>
    <submittedName>
        <fullName evidence="2">Uncharacterized protein</fullName>
    </submittedName>
</protein>
<keyword evidence="1" id="KW-0812">Transmembrane</keyword>
<dbReference type="Proteomes" id="UP000291084">
    <property type="component" value="Chromosome 4"/>
</dbReference>
<accession>A0A0S3RVQ2</accession>
<dbReference type="EMBL" id="AP015037">
    <property type="protein sequence ID" value="BAT84625.1"/>
    <property type="molecule type" value="Genomic_DNA"/>
</dbReference>
<feature type="transmembrane region" description="Helical" evidence="1">
    <location>
        <begin position="55"/>
        <end position="73"/>
    </location>
</feature>
<dbReference type="AlphaFoldDB" id="A0A0S3RVQ2"/>
<sequence>MLRLWRFHQFFGPIITPHKFTSSTNTQCTLESTSLHEGIFSRFFLRLFNLNFGNPFYITLKLSFIFVLINYSFRTNIF</sequence>
<keyword evidence="1" id="KW-1133">Transmembrane helix</keyword>
<name>A0A0S3RVQ2_PHAAN</name>